<feature type="transmembrane region" description="Helical" evidence="2">
    <location>
        <begin position="472"/>
        <end position="492"/>
    </location>
</feature>
<gene>
    <name evidence="6" type="primary">LOC117239575</name>
</gene>
<sequence length="719" mass="82763">MQYGKVSSWIWLSLLSLTMIYVSTQATALDPVTMRQVLPAYAVLENVDLLNSSKCRMEVDEFRNAVDNQIFWGLRALDTSGVPPGGFISGHNYWLGDRMGCTILSQNRTLFVSEGKRKNNTIYRNPNEEHPPFEFRFFIGRMRHNSTMQYHQEMPDEDLITLGLCLPASCTKRDVATMLDKTLHDKILLIGKLFAVHFRLIEVTDLVNDYQWLLSAKMISIIGILLLLCTTVTAATVYDIFGHRTRVNSKNEIIALQGGNTEELENGTQGERKTDHTGSTPSESREQNRMNQYLLCFSLLRNVRQIFKVKEDVENLRIFHGIKVLGMLWIILAHLIMYGLNTMANKSHLYLMIDEVPARMIFNTTFLVDTFFFMSGFLTSYIFLKKHQKMERVPSIIERVNMFLQIIMKRYIRLTPAYFVVILIAILNFTWHDHVSALLPFEHPSAKCSKYWWTNILYINNFYHWDDLCLTWSWYLPNDMQFFVFGNFLLILSSTHYNIAIGLGVFSLVSSIESVAYVGYTLNYEPTLDEQYKTLTYVYIRPWCRISPYLIGMATCHLLSKCNYELRLSKKFLVLGWTLAILCNCSILFTPVNHNTSLNLVVLYLALSRTGWALGIAWLVVVCTTNHAGIVKKILSLDIFVVLSKLTYGVYLLNPILILSAFSSSYYPFYADNVTIVTLFVTMTVCSFSASILLCATIEMPFMRLYNSARRKAKRHNSS</sequence>
<dbReference type="RefSeq" id="XP_033361153.1">
    <property type="nucleotide sequence ID" value="XM_033505262.1"/>
</dbReference>
<feature type="chain" id="PRO_5026764250" evidence="3">
    <location>
        <begin position="27"/>
        <end position="719"/>
    </location>
</feature>
<evidence type="ECO:0000256" key="3">
    <source>
        <dbReference type="SAM" id="SignalP"/>
    </source>
</evidence>
<feature type="transmembrane region" description="Helical" evidence="2">
    <location>
        <begin position="540"/>
        <end position="560"/>
    </location>
</feature>
<dbReference type="PANTHER" id="PTHR11161:SF69">
    <property type="entry name" value="NOSE RESISTANT TO FLUOXETINE PROTEIN 6-LIKE PROTEIN"/>
    <property type="match status" value="1"/>
</dbReference>
<feature type="signal peptide" evidence="3">
    <location>
        <begin position="1"/>
        <end position="26"/>
    </location>
</feature>
<feature type="transmembrane region" description="Helical" evidence="2">
    <location>
        <begin position="218"/>
        <end position="241"/>
    </location>
</feature>
<dbReference type="InterPro" id="IPR006621">
    <property type="entry name" value="Nose-resist-to-fluoxetine_N"/>
</dbReference>
<keyword evidence="2" id="KW-0472">Membrane</keyword>
<reference evidence="6" key="1">
    <citation type="submission" date="2025-08" db="UniProtKB">
        <authorList>
            <consortium name="RefSeq"/>
        </authorList>
    </citation>
    <scope>IDENTIFICATION</scope>
    <source>
        <tissue evidence="6">Muscle</tissue>
    </source>
</reference>
<evidence type="ECO:0000256" key="2">
    <source>
        <dbReference type="SAM" id="Phobius"/>
    </source>
</evidence>
<feature type="domain" description="Nose resistant-to-fluoxetine protein N-terminal" evidence="4">
    <location>
        <begin position="52"/>
        <end position="197"/>
    </location>
</feature>
<evidence type="ECO:0000313" key="6">
    <source>
        <dbReference type="RefSeq" id="XP_033361153.1"/>
    </source>
</evidence>
<dbReference type="Proteomes" id="UP000504631">
    <property type="component" value="Unplaced"/>
</dbReference>
<keyword evidence="5" id="KW-1185">Reference proteome</keyword>
<dbReference type="Pfam" id="PF20146">
    <property type="entry name" value="NRF"/>
    <property type="match status" value="1"/>
</dbReference>
<feature type="transmembrane region" description="Helical" evidence="2">
    <location>
        <begin position="601"/>
        <end position="623"/>
    </location>
</feature>
<dbReference type="PANTHER" id="PTHR11161">
    <property type="entry name" value="O-ACYLTRANSFERASE"/>
    <property type="match status" value="1"/>
</dbReference>
<dbReference type="InterPro" id="IPR052728">
    <property type="entry name" value="O2_lipid_transport_reg"/>
</dbReference>
<feature type="transmembrane region" description="Helical" evidence="2">
    <location>
        <begin position="360"/>
        <end position="384"/>
    </location>
</feature>
<evidence type="ECO:0000259" key="4">
    <source>
        <dbReference type="SMART" id="SM00703"/>
    </source>
</evidence>
<dbReference type="Pfam" id="PF01757">
    <property type="entry name" value="Acyl_transf_3"/>
    <property type="match status" value="1"/>
</dbReference>
<feature type="transmembrane region" description="Helical" evidence="2">
    <location>
        <begin position="572"/>
        <end position="589"/>
    </location>
</feature>
<proteinExistence type="predicted"/>
<dbReference type="KEGG" id="bvk:117239575"/>
<keyword evidence="3" id="KW-0732">Signal</keyword>
<dbReference type="SMART" id="SM00703">
    <property type="entry name" value="NRF"/>
    <property type="match status" value="1"/>
</dbReference>
<evidence type="ECO:0000256" key="1">
    <source>
        <dbReference type="SAM" id="MobiDB-lite"/>
    </source>
</evidence>
<keyword evidence="2" id="KW-0812">Transmembrane</keyword>
<name>A0A6J3L6B1_9HYME</name>
<dbReference type="InterPro" id="IPR002656">
    <property type="entry name" value="Acyl_transf_3_dom"/>
</dbReference>
<keyword evidence="2" id="KW-1133">Transmembrane helix</keyword>
<dbReference type="GeneID" id="117239575"/>
<feature type="region of interest" description="Disordered" evidence="1">
    <location>
        <begin position="263"/>
        <end position="287"/>
    </location>
</feature>
<accession>A0A6J3L6B1</accession>
<feature type="transmembrane region" description="Helical" evidence="2">
    <location>
        <begin position="635"/>
        <end position="662"/>
    </location>
</feature>
<feature type="transmembrane region" description="Helical" evidence="2">
    <location>
        <begin position="499"/>
        <end position="520"/>
    </location>
</feature>
<evidence type="ECO:0000313" key="5">
    <source>
        <dbReference type="Proteomes" id="UP000504631"/>
    </source>
</evidence>
<protein>
    <submittedName>
        <fullName evidence="6">Nose resistant to fluoxetine protein 6-like</fullName>
    </submittedName>
</protein>
<dbReference type="AlphaFoldDB" id="A0A6J3L6B1"/>
<organism evidence="5 6">
    <name type="scientific">Bombus vosnesenskii</name>
    <dbReference type="NCBI Taxonomy" id="207650"/>
    <lineage>
        <taxon>Eukaryota</taxon>
        <taxon>Metazoa</taxon>
        <taxon>Ecdysozoa</taxon>
        <taxon>Arthropoda</taxon>
        <taxon>Hexapoda</taxon>
        <taxon>Insecta</taxon>
        <taxon>Pterygota</taxon>
        <taxon>Neoptera</taxon>
        <taxon>Endopterygota</taxon>
        <taxon>Hymenoptera</taxon>
        <taxon>Apocrita</taxon>
        <taxon>Aculeata</taxon>
        <taxon>Apoidea</taxon>
        <taxon>Anthophila</taxon>
        <taxon>Apidae</taxon>
        <taxon>Bombus</taxon>
        <taxon>Pyrobombus</taxon>
    </lineage>
</organism>
<feature type="transmembrane region" description="Helical" evidence="2">
    <location>
        <begin position="318"/>
        <end position="340"/>
    </location>
</feature>
<feature type="transmembrane region" description="Helical" evidence="2">
    <location>
        <begin position="411"/>
        <end position="431"/>
    </location>
</feature>
<feature type="transmembrane region" description="Helical" evidence="2">
    <location>
        <begin position="674"/>
        <end position="702"/>
    </location>
</feature>
<dbReference type="GO" id="GO:0016747">
    <property type="term" value="F:acyltransferase activity, transferring groups other than amino-acyl groups"/>
    <property type="evidence" value="ECO:0007669"/>
    <property type="project" value="InterPro"/>
</dbReference>